<evidence type="ECO:0000259" key="3">
    <source>
        <dbReference type="Pfam" id="PF21057"/>
    </source>
</evidence>
<dbReference type="PANTHER" id="PTHR12925:SF0">
    <property type="entry name" value="PROTEIN HIKESHI"/>
    <property type="match status" value="1"/>
</dbReference>
<dbReference type="GO" id="GO:0061608">
    <property type="term" value="F:nuclear import signal receptor activity"/>
    <property type="evidence" value="ECO:0007669"/>
    <property type="project" value="TreeGrafter"/>
</dbReference>
<protein>
    <submittedName>
        <fullName evidence="4">Uncharacterized protein</fullName>
    </submittedName>
</protein>
<comment type="similarity">
    <text evidence="1">Belongs to the OPI10 family.</text>
</comment>
<evidence type="ECO:0000259" key="2">
    <source>
        <dbReference type="Pfam" id="PF05603"/>
    </source>
</evidence>
<sequence>MFGCCVAGRLLQTDLQQVDDTHAVFHLPSASSINHLSVFLLGTAVPFPDGFGATVHLYWPGKGFQLLGMLSNEKPSAIFRLRGAFTSSADSNAHNAFSSASQTPEGALDITAVLGFSVEPLAQIQPQIATLSSAAPTSAQGTDSAVWMADRVAKHLYNYVSGFVDGGVRQDTQIPLNVIGRWYESFMGKVKAGGTGFLER</sequence>
<dbReference type="Pfam" id="PF21057">
    <property type="entry name" value="Hikeshi-like_C"/>
    <property type="match status" value="1"/>
</dbReference>
<organism evidence="4 5">
    <name type="scientific">Pterulicium gracile</name>
    <dbReference type="NCBI Taxonomy" id="1884261"/>
    <lineage>
        <taxon>Eukaryota</taxon>
        <taxon>Fungi</taxon>
        <taxon>Dikarya</taxon>
        <taxon>Basidiomycota</taxon>
        <taxon>Agaricomycotina</taxon>
        <taxon>Agaricomycetes</taxon>
        <taxon>Agaricomycetidae</taxon>
        <taxon>Agaricales</taxon>
        <taxon>Pleurotineae</taxon>
        <taxon>Pterulaceae</taxon>
        <taxon>Pterulicium</taxon>
    </lineage>
</organism>
<dbReference type="InterPro" id="IPR008493">
    <property type="entry name" value="Hikeshi-like_N"/>
</dbReference>
<dbReference type="EMBL" id="ML178825">
    <property type="protein sequence ID" value="TFL01270.1"/>
    <property type="molecule type" value="Genomic_DNA"/>
</dbReference>
<dbReference type="AlphaFoldDB" id="A0A5C3QJD8"/>
<evidence type="ECO:0000313" key="4">
    <source>
        <dbReference type="EMBL" id="TFL01270.1"/>
    </source>
</evidence>
<keyword evidence="5" id="KW-1185">Reference proteome</keyword>
<feature type="domain" description="Hikeshi-like C-terminal" evidence="3">
    <location>
        <begin position="144"/>
        <end position="200"/>
    </location>
</feature>
<dbReference type="STRING" id="1884261.A0A5C3QJD8"/>
<dbReference type="InterPro" id="IPR048364">
    <property type="entry name" value="Hikeshi-like_C"/>
</dbReference>
<dbReference type="GO" id="GO:0006606">
    <property type="term" value="P:protein import into nucleus"/>
    <property type="evidence" value="ECO:0007669"/>
    <property type="project" value="TreeGrafter"/>
</dbReference>
<feature type="non-terminal residue" evidence="4">
    <location>
        <position position="200"/>
    </location>
</feature>
<proteinExistence type="inferred from homology"/>
<dbReference type="OrthoDB" id="10248398at2759"/>
<dbReference type="Proteomes" id="UP000305067">
    <property type="component" value="Unassembled WGS sequence"/>
</dbReference>
<reference evidence="4 5" key="1">
    <citation type="journal article" date="2019" name="Nat. Ecol. Evol.">
        <title>Megaphylogeny resolves global patterns of mushroom evolution.</title>
        <authorList>
            <person name="Varga T."/>
            <person name="Krizsan K."/>
            <person name="Foldi C."/>
            <person name="Dima B."/>
            <person name="Sanchez-Garcia M."/>
            <person name="Sanchez-Ramirez S."/>
            <person name="Szollosi G.J."/>
            <person name="Szarkandi J.G."/>
            <person name="Papp V."/>
            <person name="Albert L."/>
            <person name="Andreopoulos W."/>
            <person name="Angelini C."/>
            <person name="Antonin V."/>
            <person name="Barry K.W."/>
            <person name="Bougher N.L."/>
            <person name="Buchanan P."/>
            <person name="Buyck B."/>
            <person name="Bense V."/>
            <person name="Catcheside P."/>
            <person name="Chovatia M."/>
            <person name="Cooper J."/>
            <person name="Damon W."/>
            <person name="Desjardin D."/>
            <person name="Finy P."/>
            <person name="Geml J."/>
            <person name="Haridas S."/>
            <person name="Hughes K."/>
            <person name="Justo A."/>
            <person name="Karasinski D."/>
            <person name="Kautmanova I."/>
            <person name="Kiss B."/>
            <person name="Kocsube S."/>
            <person name="Kotiranta H."/>
            <person name="LaButti K.M."/>
            <person name="Lechner B.E."/>
            <person name="Liimatainen K."/>
            <person name="Lipzen A."/>
            <person name="Lukacs Z."/>
            <person name="Mihaltcheva S."/>
            <person name="Morgado L.N."/>
            <person name="Niskanen T."/>
            <person name="Noordeloos M.E."/>
            <person name="Ohm R.A."/>
            <person name="Ortiz-Santana B."/>
            <person name="Ovrebo C."/>
            <person name="Racz N."/>
            <person name="Riley R."/>
            <person name="Savchenko A."/>
            <person name="Shiryaev A."/>
            <person name="Soop K."/>
            <person name="Spirin V."/>
            <person name="Szebenyi C."/>
            <person name="Tomsovsky M."/>
            <person name="Tulloss R.E."/>
            <person name="Uehling J."/>
            <person name="Grigoriev I.V."/>
            <person name="Vagvolgyi C."/>
            <person name="Papp T."/>
            <person name="Martin F.M."/>
            <person name="Miettinen O."/>
            <person name="Hibbett D.S."/>
            <person name="Nagy L.G."/>
        </authorList>
    </citation>
    <scope>NUCLEOTIDE SEQUENCE [LARGE SCALE GENOMIC DNA]</scope>
    <source>
        <strain evidence="4 5">CBS 309.79</strain>
    </source>
</reference>
<accession>A0A5C3QJD8</accession>
<evidence type="ECO:0000256" key="1">
    <source>
        <dbReference type="ARBA" id="ARBA00006623"/>
    </source>
</evidence>
<dbReference type="PANTHER" id="PTHR12925">
    <property type="entry name" value="HIKESHI FAMILY MEMBER"/>
    <property type="match status" value="1"/>
</dbReference>
<feature type="domain" description="Hikeshi-like N-terminal" evidence="2">
    <location>
        <begin position="6"/>
        <end position="133"/>
    </location>
</feature>
<gene>
    <name evidence="4" type="ORF">BDV98DRAFT_492895</name>
</gene>
<dbReference type="GO" id="GO:0005634">
    <property type="term" value="C:nucleus"/>
    <property type="evidence" value="ECO:0007669"/>
    <property type="project" value="TreeGrafter"/>
</dbReference>
<dbReference type="Pfam" id="PF05603">
    <property type="entry name" value="Hikeshi-like_N"/>
    <property type="match status" value="1"/>
</dbReference>
<dbReference type="InterPro" id="IPR031318">
    <property type="entry name" value="OPI10"/>
</dbReference>
<name>A0A5C3QJD8_9AGAR</name>
<evidence type="ECO:0000313" key="5">
    <source>
        <dbReference type="Proteomes" id="UP000305067"/>
    </source>
</evidence>
<dbReference type="GO" id="GO:0005829">
    <property type="term" value="C:cytosol"/>
    <property type="evidence" value="ECO:0007669"/>
    <property type="project" value="TreeGrafter"/>
</dbReference>